<proteinExistence type="predicted"/>
<organism evidence="1 2">
    <name type="scientific">Aphis craccivora</name>
    <name type="common">Cowpea aphid</name>
    <dbReference type="NCBI Taxonomy" id="307492"/>
    <lineage>
        <taxon>Eukaryota</taxon>
        <taxon>Metazoa</taxon>
        <taxon>Ecdysozoa</taxon>
        <taxon>Arthropoda</taxon>
        <taxon>Hexapoda</taxon>
        <taxon>Insecta</taxon>
        <taxon>Pterygota</taxon>
        <taxon>Neoptera</taxon>
        <taxon>Paraneoptera</taxon>
        <taxon>Hemiptera</taxon>
        <taxon>Sternorrhyncha</taxon>
        <taxon>Aphidomorpha</taxon>
        <taxon>Aphidoidea</taxon>
        <taxon>Aphididae</taxon>
        <taxon>Aphidini</taxon>
        <taxon>Aphis</taxon>
        <taxon>Aphis</taxon>
    </lineage>
</organism>
<gene>
    <name evidence="1" type="ORF">FWK35_00038607</name>
</gene>
<feature type="non-terminal residue" evidence="1">
    <location>
        <position position="364"/>
    </location>
</feature>
<reference evidence="1 2" key="1">
    <citation type="submission" date="2019-08" db="EMBL/GenBank/DDBJ databases">
        <title>Whole genome of Aphis craccivora.</title>
        <authorList>
            <person name="Voronova N.V."/>
            <person name="Shulinski R.S."/>
            <person name="Bandarenka Y.V."/>
            <person name="Zhorov D.G."/>
            <person name="Warner D."/>
        </authorList>
    </citation>
    <scope>NUCLEOTIDE SEQUENCE [LARGE SCALE GENOMIC DNA]</scope>
    <source>
        <strain evidence="1">180601</strain>
        <tissue evidence="1">Whole Body</tissue>
    </source>
</reference>
<evidence type="ECO:0000313" key="1">
    <source>
        <dbReference type="EMBL" id="KAF0682764.1"/>
    </source>
</evidence>
<dbReference type="PANTHER" id="PTHR46880:SF8">
    <property type="entry name" value="E3 SUMO-PROTEIN LIGASE KIAA1586"/>
    <property type="match status" value="1"/>
</dbReference>
<protein>
    <submittedName>
        <fullName evidence="1">E3 SUMO-protein ligase KIAA1586-like isoform X4</fullName>
    </submittedName>
</protein>
<comment type="caution">
    <text evidence="1">The sequence shown here is derived from an EMBL/GenBank/DDBJ whole genome shotgun (WGS) entry which is preliminary data.</text>
</comment>
<name>A0A6G0VHC8_APHCR</name>
<evidence type="ECO:0000313" key="2">
    <source>
        <dbReference type="Proteomes" id="UP000478052"/>
    </source>
</evidence>
<keyword evidence="1" id="KW-0436">Ligase</keyword>
<accession>A0A6G0VHC8</accession>
<dbReference type="AlphaFoldDB" id="A0A6G0VHC8"/>
<dbReference type="GO" id="GO:0016874">
    <property type="term" value="F:ligase activity"/>
    <property type="evidence" value="ECO:0007669"/>
    <property type="project" value="UniProtKB-KW"/>
</dbReference>
<dbReference type="PANTHER" id="PTHR46880">
    <property type="entry name" value="RAS-ASSOCIATING DOMAIN-CONTAINING PROTEIN"/>
    <property type="match status" value="1"/>
</dbReference>
<dbReference type="EMBL" id="VUJU01017473">
    <property type="protein sequence ID" value="KAF0682764.1"/>
    <property type="molecule type" value="Genomic_DNA"/>
</dbReference>
<feature type="non-terminal residue" evidence="1">
    <location>
        <position position="1"/>
    </location>
</feature>
<dbReference type="OrthoDB" id="6618461at2759"/>
<sequence length="364" mass="41528">VSVQTLETADEELLLTPEPPDCWENKQVKYFTEEYTWLFFNKKKLGCTICKNVNRNLTKHQGTHCSSEWINGNITPVGDDVGKQQSSLRKKIAKHKSSQTHLNAERTYEKQLMEIMPAQVLKTINIDIESTKRIFRTAYSIAKNQRPYVDMPKLVDLQILNGISMGRVLQTNKSCSTIIDHICFEMRKKLCSDLLENKRKICIIVDESTTLSQKTMLVICLRAAIVNNNEVITFFFDIIEVESTSADCIKKAILVDLSKYGLNDDFLKENLVAFVSDGASNMLGRISGVGTQLQKIFPDIIVWHCCNHRLELAVSDTLKEIHGTNHFQSFIEKLYAIYHQSPKNMYELGMCATSLEQKLLHIGK</sequence>
<dbReference type="Proteomes" id="UP000478052">
    <property type="component" value="Unassembled WGS sequence"/>
</dbReference>
<keyword evidence="2" id="KW-1185">Reference proteome</keyword>